<dbReference type="UniPathway" id="UPA00219"/>
<dbReference type="GO" id="GO:0071555">
    <property type="term" value="P:cell wall organization"/>
    <property type="evidence" value="ECO:0007669"/>
    <property type="project" value="UniProtKB-KW"/>
</dbReference>
<feature type="domain" description="Mur ligase C-terminal" evidence="5">
    <location>
        <begin position="352"/>
        <end position="480"/>
    </location>
</feature>
<dbReference type="GO" id="GO:0051301">
    <property type="term" value="P:cell division"/>
    <property type="evidence" value="ECO:0007669"/>
    <property type="project" value="UniProtKB-KW"/>
</dbReference>
<dbReference type="InterPro" id="IPR013221">
    <property type="entry name" value="Mur_ligase_cen"/>
</dbReference>
<comment type="caution">
    <text evidence="3">Lacks conserved residue(s) required for the propagation of feature annotation.</text>
</comment>
<dbReference type="InterPro" id="IPR036615">
    <property type="entry name" value="Mur_ligase_C_dom_sf"/>
</dbReference>
<gene>
    <name evidence="3 7" type="primary">murE</name>
    <name evidence="7" type="ORF">H9L19_07525</name>
</gene>
<evidence type="ECO:0000256" key="3">
    <source>
        <dbReference type="HAMAP-Rule" id="MF_00208"/>
    </source>
</evidence>
<keyword evidence="3 4" id="KW-0132">Cell division</keyword>
<keyword evidence="3 4" id="KW-0961">Cell wall biogenesis/degradation</keyword>
<feature type="binding site" evidence="3">
    <location>
        <position position="35"/>
    </location>
    <ligand>
        <name>UDP-N-acetyl-alpha-D-muramoyl-L-alanyl-D-glutamate</name>
        <dbReference type="ChEBI" id="CHEBI:83900"/>
    </ligand>
</feature>
<dbReference type="GO" id="GO:0000287">
    <property type="term" value="F:magnesium ion binding"/>
    <property type="evidence" value="ECO:0007669"/>
    <property type="project" value="UniProtKB-UniRule"/>
</dbReference>
<comment type="function">
    <text evidence="3">Catalyzes the addition of an amino acid to the nucleotide precursor UDP-N-acetylmuramoyl-L-alanyl-D-glutamate (UMAG) in the biosynthesis of bacterial cell-wall peptidoglycan.</text>
</comment>
<evidence type="ECO:0000313" key="7">
    <source>
        <dbReference type="EMBL" id="QNN75206.1"/>
    </source>
</evidence>
<proteinExistence type="inferred from homology"/>
<dbReference type="InterPro" id="IPR005761">
    <property type="entry name" value="UDP-N-AcMur-Glu-dNH2Pim_ligase"/>
</dbReference>
<evidence type="ECO:0000313" key="8">
    <source>
        <dbReference type="Proteomes" id="UP000515800"/>
    </source>
</evidence>
<dbReference type="SUPFAM" id="SSF63418">
    <property type="entry name" value="MurE/MurF N-terminal domain"/>
    <property type="match status" value="1"/>
</dbReference>
<dbReference type="Gene3D" id="3.40.1190.10">
    <property type="entry name" value="Mur-like, catalytic domain"/>
    <property type="match status" value="1"/>
</dbReference>
<dbReference type="EC" id="6.3.2.-" evidence="3"/>
<comment type="pathway">
    <text evidence="1 3 4">Cell wall biogenesis; peptidoglycan biosynthesis.</text>
</comment>
<feature type="modified residue" description="N6-carboxylysine" evidence="3">
    <location>
        <position position="228"/>
    </location>
</feature>
<keyword evidence="8" id="KW-1185">Reference proteome</keyword>
<evidence type="ECO:0000256" key="2">
    <source>
        <dbReference type="ARBA" id="ARBA00005898"/>
    </source>
</evidence>
<accession>A0A7G9T531</accession>
<dbReference type="GO" id="GO:0016881">
    <property type="term" value="F:acid-amino acid ligase activity"/>
    <property type="evidence" value="ECO:0007669"/>
    <property type="project" value="UniProtKB-UniRule"/>
</dbReference>
<dbReference type="HAMAP" id="MF_00208">
    <property type="entry name" value="MurE"/>
    <property type="match status" value="1"/>
</dbReference>
<dbReference type="InterPro" id="IPR004101">
    <property type="entry name" value="Mur_ligase_C"/>
</dbReference>
<feature type="binding site" evidence="3">
    <location>
        <begin position="159"/>
        <end position="160"/>
    </location>
    <ligand>
        <name>UDP-N-acetyl-alpha-D-muramoyl-L-alanyl-D-glutamate</name>
        <dbReference type="ChEBI" id="CHEBI:83900"/>
    </ligand>
</feature>
<evidence type="ECO:0000259" key="6">
    <source>
        <dbReference type="Pfam" id="PF08245"/>
    </source>
</evidence>
<dbReference type="NCBIfam" id="TIGR01085">
    <property type="entry name" value="murE"/>
    <property type="match status" value="1"/>
</dbReference>
<feature type="binding site" evidence="3">
    <location>
        <position position="194"/>
    </location>
    <ligand>
        <name>UDP-N-acetyl-alpha-D-muramoyl-L-alanyl-D-glutamate</name>
        <dbReference type="ChEBI" id="CHEBI:83900"/>
    </ligand>
</feature>
<dbReference type="GO" id="GO:0005524">
    <property type="term" value="F:ATP binding"/>
    <property type="evidence" value="ECO:0007669"/>
    <property type="project" value="UniProtKB-UniRule"/>
</dbReference>
<dbReference type="RefSeq" id="WP_187529040.1">
    <property type="nucleotide sequence ID" value="NZ_CP060724.1"/>
</dbReference>
<keyword evidence="3 4" id="KW-0131">Cell cycle</keyword>
<dbReference type="PANTHER" id="PTHR23135:SF4">
    <property type="entry name" value="UDP-N-ACETYLMURAMOYL-L-ALANYL-D-GLUTAMATE--2,6-DIAMINOPIMELATE LIGASE MURE HOMOLOG, CHLOROPLASTIC"/>
    <property type="match status" value="1"/>
</dbReference>
<dbReference type="EMBL" id="CP060724">
    <property type="protein sequence ID" value="QNN75206.1"/>
    <property type="molecule type" value="Genomic_DNA"/>
</dbReference>
<name>A0A7G9T531_9LACO</name>
<evidence type="ECO:0000259" key="5">
    <source>
        <dbReference type="Pfam" id="PF02875"/>
    </source>
</evidence>
<sequence length="510" mass="56706">MELSSEQITHLLESEALLKAAPNSEFKIEHLAYNSNDVTTGTLLFIKGNFKSEYLQSAIEKGVRAIVAPSTFEQSFEALPTWVVDDVAMAMSVVSMAFYEYPQNQLALIGITGTKGKTSAAYMAYEILSASTDNKVALSSTLSIITGNAPEYHYRAHLTTPESLDLYRYMREAVNNGMTHMVMEVSSQAYKMQRVYGLRYNVGIFLNISPDHVGENEHPTFEDYLQHKMMLIDHSEQIILNVETQHFHELIERAALDLPRDGIWLYGSDDERQELKPDIAFETLTSNLQGSTFRLREVDPQAKRLNLVADYQLDMPGDFNESNATAVAIATRLVGADVEAIQTGLATVRVPGRMQMLTSHAHGTIYVDYAHNYASITALLQFVRQNESVDRLMLVVGAPGNKGVSRRPGIGKAANEGADIVYLTSDDPQYEDPNTIADEIQAYITRSDVKVMREMDRQKAIAAAITAAGPRDVVVLAAKGLDEYQKVNGVDTPYKNDWQAACDIIDKLEK</sequence>
<dbReference type="SUPFAM" id="SSF53244">
    <property type="entry name" value="MurD-like peptide ligases, peptide-binding domain"/>
    <property type="match status" value="1"/>
</dbReference>
<dbReference type="Gene3D" id="3.40.1390.10">
    <property type="entry name" value="MurE/MurF, N-terminal domain"/>
    <property type="match status" value="1"/>
</dbReference>
<comment type="similarity">
    <text evidence="2 3">Belongs to the MurCDEF family. MurE subfamily.</text>
</comment>
<dbReference type="InterPro" id="IPR036565">
    <property type="entry name" value="Mur-like_cat_sf"/>
</dbReference>
<dbReference type="Proteomes" id="UP000515800">
    <property type="component" value="Chromosome"/>
</dbReference>
<dbReference type="PANTHER" id="PTHR23135">
    <property type="entry name" value="MUR LIGASE FAMILY MEMBER"/>
    <property type="match status" value="1"/>
</dbReference>
<dbReference type="GO" id="GO:0005737">
    <property type="term" value="C:cytoplasm"/>
    <property type="evidence" value="ECO:0007669"/>
    <property type="project" value="UniProtKB-SubCell"/>
</dbReference>
<keyword evidence="3" id="KW-0460">Magnesium</keyword>
<protein>
    <recommendedName>
        <fullName evidence="3">UDP-N-acetylmuramyl-tripeptide synthetase</fullName>
        <ecNumber evidence="3">6.3.2.-</ecNumber>
    </recommendedName>
    <alternativeName>
        <fullName evidence="3">UDP-MurNAc-tripeptide synthetase</fullName>
    </alternativeName>
</protein>
<dbReference type="GO" id="GO:0009252">
    <property type="term" value="P:peptidoglycan biosynthetic process"/>
    <property type="evidence" value="ECO:0007669"/>
    <property type="project" value="UniProtKB-UniRule"/>
</dbReference>
<dbReference type="InterPro" id="IPR035911">
    <property type="entry name" value="MurE/MurF_N"/>
</dbReference>
<comment type="subcellular location">
    <subcellularLocation>
        <location evidence="3 4">Cytoplasm</location>
    </subcellularLocation>
</comment>
<keyword evidence="3 4" id="KW-0573">Peptidoglycan synthesis</keyword>
<dbReference type="Pfam" id="PF02875">
    <property type="entry name" value="Mur_ligase_C"/>
    <property type="match status" value="1"/>
</dbReference>
<keyword evidence="3" id="KW-0436">Ligase</keyword>
<reference evidence="7 8" key="1">
    <citation type="submission" date="2020-08" db="EMBL/GenBank/DDBJ databases">
        <title>Genome sequence of Weissella diestrammenae KACC 16890T.</title>
        <authorList>
            <person name="Hyun D.-W."/>
            <person name="Bae J.-W."/>
        </authorList>
    </citation>
    <scope>NUCLEOTIDE SEQUENCE [LARGE SCALE GENOMIC DNA]</scope>
    <source>
        <strain evidence="7 8">KACC 16890</strain>
    </source>
</reference>
<keyword evidence="3 4" id="KW-0133">Cell shape</keyword>
<keyword evidence="3" id="KW-0067">ATP-binding</keyword>
<comment type="cofactor">
    <cofactor evidence="3">
        <name>Mg(2+)</name>
        <dbReference type="ChEBI" id="CHEBI:18420"/>
    </cofactor>
</comment>
<dbReference type="KEGG" id="wdi:H9L19_07525"/>
<evidence type="ECO:0000256" key="4">
    <source>
        <dbReference type="RuleBase" id="RU004135"/>
    </source>
</evidence>
<dbReference type="Gene3D" id="3.90.190.20">
    <property type="entry name" value="Mur ligase, C-terminal domain"/>
    <property type="match status" value="1"/>
</dbReference>
<organism evidence="7 8">
    <name type="scientific">Weissella diestrammenae</name>
    <dbReference type="NCBI Taxonomy" id="1162633"/>
    <lineage>
        <taxon>Bacteria</taxon>
        <taxon>Bacillati</taxon>
        <taxon>Bacillota</taxon>
        <taxon>Bacilli</taxon>
        <taxon>Lactobacillales</taxon>
        <taxon>Lactobacillaceae</taxon>
        <taxon>Weissella</taxon>
    </lineage>
</organism>
<dbReference type="AlphaFoldDB" id="A0A7G9T531"/>
<evidence type="ECO:0000256" key="1">
    <source>
        <dbReference type="ARBA" id="ARBA00004752"/>
    </source>
</evidence>
<feature type="domain" description="Mur ligase central" evidence="6">
    <location>
        <begin position="111"/>
        <end position="330"/>
    </location>
</feature>
<keyword evidence="3" id="KW-0547">Nucleotide-binding</keyword>
<comment type="PTM">
    <text evidence="3">Carboxylation is probably crucial for Mg(2+) binding and, consequently, for the gamma-phosphate positioning of ATP.</text>
</comment>
<feature type="binding site" evidence="3">
    <location>
        <begin position="113"/>
        <end position="119"/>
    </location>
    <ligand>
        <name>ATP</name>
        <dbReference type="ChEBI" id="CHEBI:30616"/>
    </ligand>
</feature>
<dbReference type="SUPFAM" id="SSF53623">
    <property type="entry name" value="MurD-like peptide ligases, catalytic domain"/>
    <property type="match status" value="1"/>
</dbReference>
<dbReference type="Pfam" id="PF08245">
    <property type="entry name" value="Mur_ligase_M"/>
    <property type="match status" value="1"/>
</dbReference>
<dbReference type="GO" id="GO:0008360">
    <property type="term" value="P:regulation of cell shape"/>
    <property type="evidence" value="ECO:0007669"/>
    <property type="project" value="UniProtKB-KW"/>
</dbReference>
<keyword evidence="3" id="KW-0963">Cytoplasm</keyword>
<feature type="binding site" evidence="3">
    <location>
        <position position="186"/>
    </location>
    <ligand>
        <name>UDP-N-acetyl-alpha-D-muramoyl-L-alanyl-D-glutamate</name>
        <dbReference type="ChEBI" id="CHEBI:83900"/>
    </ligand>
</feature>